<dbReference type="STRING" id="1121416.SAMN02745220_04552"/>
<dbReference type="Gene3D" id="3.40.630.30">
    <property type="match status" value="1"/>
</dbReference>
<keyword evidence="2" id="KW-0808">Transferase</keyword>
<keyword evidence="3" id="KW-1185">Reference proteome</keyword>
<evidence type="ECO:0000259" key="1">
    <source>
        <dbReference type="PROSITE" id="PS51186"/>
    </source>
</evidence>
<dbReference type="Proteomes" id="UP000184603">
    <property type="component" value="Unassembled WGS sequence"/>
</dbReference>
<organism evidence="2 3">
    <name type="scientific">Desulfopila aestuarii DSM 18488</name>
    <dbReference type="NCBI Taxonomy" id="1121416"/>
    <lineage>
        <taxon>Bacteria</taxon>
        <taxon>Pseudomonadati</taxon>
        <taxon>Thermodesulfobacteriota</taxon>
        <taxon>Desulfobulbia</taxon>
        <taxon>Desulfobulbales</taxon>
        <taxon>Desulfocapsaceae</taxon>
        <taxon>Desulfopila</taxon>
    </lineage>
</organism>
<dbReference type="GO" id="GO:0016747">
    <property type="term" value="F:acyltransferase activity, transferring groups other than amino-acyl groups"/>
    <property type="evidence" value="ECO:0007669"/>
    <property type="project" value="InterPro"/>
</dbReference>
<dbReference type="Pfam" id="PF13527">
    <property type="entry name" value="Acetyltransf_9"/>
    <property type="match status" value="1"/>
</dbReference>
<dbReference type="CDD" id="cd04301">
    <property type="entry name" value="NAT_SF"/>
    <property type="match status" value="1"/>
</dbReference>
<dbReference type="OrthoDB" id="9797178at2"/>
<gene>
    <name evidence="2" type="ORF">SAMN02745220_04552</name>
</gene>
<evidence type="ECO:0000313" key="2">
    <source>
        <dbReference type="EMBL" id="SHO52404.1"/>
    </source>
</evidence>
<sequence>MEIMFAKPTHNQDLQHLHQQAFGRANSKEKGVVIGELVKSLLADPTAAPRHSMIAVLQDIVVGHVLFTRVHIEGVASNIAAQILAPLAVHPDYQAKGIGGKLIMVGLDELRKSKTQLVFVLGHPGYYPRYGFTPAGVCGFEAPYPIPVEHASAWMVQELVPGIIGTIKGKIRCAKTLHHPEHWRE</sequence>
<dbReference type="RefSeq" id="WP_073615989.1">
    <property type="nucleotide sequence ID" value="NZ_FRFE01000035.1"/>
</dbReference>
<proteinExistence type="predicted"/>
<name>A0A1M7YIE8_9BACT</name>
<dbReference type="AlphaFoldDB" id="A0A1M7YIE8"/>
<reference evidence="2 3" key="1">
    <citation type="submission" date="2016-12" db="EMBL/GenBank/DDBJ databases">
        <authorList>
            <person name="Song W.-J."/>
            <person name="Kurnit D.M."/>
        </authorList>
    </citation>
    <scope>NUCLEOTIDE SEQUENCE [LARGE SCALE GENOMIC DNA]</scope>
    <source>
        <strain evidence="2 3">DSM 18488</strain>
    </source>
</reference>
<feature type="domain" description="N-acetyltransferase" evidence="1">
    <location>
        <begin position="1"/>
        <end position="160"/>
    </location>
</feature>
<dbReference type="InterPro" id="IPR000182">
    <property type="entry name" value="GNAT_dom"/>
</dbReference>
<dbReference type="PROSITE" id="PS51186">
    <property type="entry name" value="GNAT"/>
    <property type="match status" value="1"/>
</dbReference>
<dbReference type="SUPFAM" id="SSF55729">
    <property type="entry name" value="Acyl-CoA N-acyltransferases (Nat)"/>
    <property type="match status" value="1"/>
</dbReference>
<evidence type="ECO:0000313" key="3">
    <source>
        <dbReference type="Proteomes" id="UP000184603"/>
    </source>
</evidence>
<dbReference type="InterPro" id="IPR016181">
    <property type="entry name" value="Acyl_CoA_acyltransferase"/>
</dbReference>
<dbReference type="EMBL" id="FRFE01000035">
    <property type="protein sequence ID" value="SHO52404.1"/>
    <property type="molecule type" value="Genomic_DNA"/>
</dbReference>
<accession>A0A1M7YIE8</accession>
<protein>
    <submittedName>
        <fullName evidence="2">Acetyltransferase (GNAT) domain-containing protein</fullName>
    </submittedName>
</protein>